<dbReference type="AlphaFoldDB" id="A0AAE3AEP6"/>
<evidence type="ECO:0000259" key="2">
    <source>
        <dbReference type="Pfam" id="PF14285"/>
    </source>
</evidence>
<evidence type="ECO:0000313" key="4">
    <source>
        <dbReference type="Proteomes" id="UP001199319"/>
    </source>
</evidence>
<dbReference type="InterPro" id="IPR025377">
    <property type="entry name" value="DUF4367"/>
</dbReference>
<comment type="caution">
    <text evidence="3">The sequence shown here is derived from an EMBL/GenBank/DDBJ whole genome shotgun (WGS) entry which is preliminary data.</text>
</comment>
<name>A0AAE3AEP6_9FIRM</name>
<sequence>MSRVAVAVLAAVLCLTAAFAVSPTLRSKALHWAAKVFPTHTELRLNPDAAPANGQTYEPVVNWLPVGLTLEEQRSDCGFSNYHYTDSDGCWLDVELLLFSSGGVMSLDTENADVRETVISGYPAITIHKEGVSVAACTLEDLNAILLVTGQGFSVDDVVRVAESVRLR</sequence>
<keyword evidence="1" id="KW-0732">Signal</keyword>
<organism evidence="3 4">
    <name type="scientific">Brotocaccenecus cirricatena</name>
    <dbReference type="NCBI Taxonomy" id="3064195"/>
    <lineage>
        <taxon>Bacteria</taxon>
        <taxon>Bacillati</taxon>
        <taxon>Bacillota</taxon>
        <taxon>Clostridia</taxon>
        <taxon>Eubacteriales</taxon>
        <taxon>Oscillospiraceae</taxon>
        <taxon>Brotocaccenecus</taxon>
    </lineage>
</organism>
<feature type="signal peptide" evidence="1">
    <location>
        <begin position="1"/>
        <end position="20"/>
    </location>
</feature>
<keyword evidence="4" id="KW-1185">Reference proteome</keyword>
<protein>
    <submittedName>
        <fullName evidence="3">DUF4367 domain-containing protein</fullName>
    </submittedName>
</protein>
<dbReference type="Proteomes" id="UP001199319">
    <property type="component" value="Unassembled WGS sequence"/>
</dbReference>
<feature type="chain" id="PRO_5042257681" evidence="1">
    <location>
        <begin position="21"/>
        <end position="168"/>
    </location>
</feature>
<accession>A0AAE3AEP6</accession>
<feature type="domain" description="DUF4367" evidence="2">
    <location>
        <begin position="59"/>
        <end position="165"/>
    </location>
</feature>
<reference evidence="3" key="1">
    <citation type="submission" date="2021-10" db="EMBL/GenBank/DDBJ databases">
        <title>Anaerobic single-cell dispensing facilitates the cultivation of human gut bacteria.</title>
        <authorList>
            <person name="Afrizal A."/>
        </authorList>
    </citation>
    <scope>NUCLEOTIDE SEQUENCE</scope>
    <source>
        <strain evidence="3">CLA-AA-H272</strain>
    </source>
</reference>
<evidence type="ECO:0000256" key="1">
    <source>
        <dbReference type="SAM" id="SignalP"/>
    </source>
</evidence>
<dbReference type="EMBL" id="JAJEPW010000006">
    <property type="protein sequence ID" value="MCC2128621.1"/>
    <property type="molecule type" value="Genomic_DNA"/>
</dbReference>
<dbReference type="Pfam" id="PF14285">
    <property type="entry name" value="DUF4367"/>
    <property type="match status" value="1"/>
</dbReference>
<proteinExistence type="predicted"/>
<gene>
    <name evidence="3" type="ORF">LKD37_03635</name>
</gene>
<evidence type="ECO:0000313" key="3">
    <source>
        <dbReference type="EMBL" id="MCC2128621.1"/>
    </source>
</evidence>